<organism evidence="3">
    <name type="scientific">Psilocybe cubensis</name>
    <name type="common">Psychedelic mushroom</name>
    <name type="synonym">Stropharia cubensis</name>
    <dbReference type="NCBI Taxonomy" id="181762"/>
    <lineage>
        <taxon>Eukaryota</taxon>
        <taxon>Fungi</taxon>
        <taxon>Dikarya</taxon>
        <taxon>Basidiomycota</taxon>
        <taxon>Agaricomycotina</taxon>
        <taxon>Agaricomycetes</taxon>
        <taxon>Agaricomycetidae</taxon>
        <taxon>Agaricales</taxon>
        <taxon>Agaricineae</taxon>
        <taxon>Strophariaceae</taxon>
        <taxon>Psilocybe</taxon>
    </lineage>
</organism>
<comment type="caution">
    <text evidence="3">The sequence shown here is derived from an EMBL/GenBank/DDBJ whole genome shotgun (WGS) entry which is preliminary data.</text>
</comment>
<sequence>MPSLQHQITDPEKATHTPKAPHHIHIPRWHHTLHPSLTKQAARNALPTGIAHIFHPTHAVFTVAQDGAEQRWFSRWHRKRLYKRPPNQIGSFWARIANMRRLEYWNVSWWVAISFTLGSIVWVINGFAAFLPFTDSSFTKAPNSQGWTAFLGATIFEIGSIFGIWEAWNRDDATHFGWNAKRALFTHKLEKGGGKEGLSESESGSRSPVSMPVSDAEEEDESAPEHRWIWFSTNGKFFRELGFLGAFSQLVAASIFWISGFTAIPNIQEKLMDNQGLNDGIYWTPQVIGGTGFMISGTFIMLEAQKIWWKPNITSLGWHVGFWNFIGAVGFTLSGAFGYAATASSGAEFESALSTFWGGWAFLIGSIVQWYECVNSVS</sequence>
<evidence type="ECO:0000256" key="1">
    <source>
        <dbReference type="SAM" id="MobiDB-lite"/>
    </source>
</evidence>
<keyword evidence="2" id="KW-0812">Transmembrane</keyword>
<feature type="transmembrane region" description="Helical" evidence="2">
    <location>
        <begin position="109"/>
        <end position="133"/>
    </location>
</feature>
<protein>
    <recommendedName>
        <fullName evidence="4">Integral membrane protein</fullName>
    </recommendedName>
</protein>
<evidence type="ECO:0008006" key="4">
    <source>
        <dbReference type="Google" id="ProtNLM"/>
    </source>
</evidence>
<feature type="region of interest" description="Disordered" evidence="1">
    <location>
        <begin position="1"/>
        <end position="21"/>
    </location>
</feature>
<name>A0A8H7XML9_PSICU</name>
<dbReference type="AlphaFoldDB" id="A0A8H7XML9"/>
<proteinExistence type="predicted"/>
<feature type="transmembrane region" description="Helical" evidence="2">
    <location>
        <begin position="353"/>
        <end position="371"/>
    </location>
</feature>
<keyword evidence="2" id="KW-0472">Membrane</keyword>
<dbReference type="OrthoDB" id="2603at2759"/>
<evidence type="ECO:0000256" key="2">
    <source>
        <dbReference type="SAM" id="Phobius"/>
    </source>
</evidence>
<feature type="transmembrane region" description="Helical" evidence="2">
    <location>
        <begin position="281"/>
        <end position="302"/>
    </location>
</feature>
<feature type="transmembrane region" description="Helical" evidence="2">
    <location>
        <begin position="241"/>
        <end position="261"/>
    </location>
</feature>
<keyword evidence="2" id="KW-1133">Transmembrane helix</keyword>
<gene>
    <name evidence="3" type="ORF">JR316_011425</name>
</gene>
<feature type="region of interest" description="Disordered" evidence="1">
    <location>
        <begin position="192"/>
        <end position="221"/>
    </location>
</feature>
<feature type="transmembrane region" description="Helical" evidence="2">
    <location>
        <begin position="145"/>
        <end position="165"/>
    </location>
</feature>
<reference evidence="3" key="1">
    <citation type="submission" date="2021-02" db="EMBL/GenBank/DDBJ databases">
        <title>Psilocybe cubensis genome.</title>
        <authorList>
            <person name="Mckernan K.J."/>
            <person name="Crawford S."/>
            <person name="Trippe A."/>
            <person name="Kane L.T."/>
            <person name="Mclaughlin S."/>
        </authorList>
    </citation>
    <scope>NUCLEOTIDE SEQUENCE [LARGE SCALE GENOMIC DNA]</scope>
    <source>
        <strain evidence="3">MGC-MH-2018</strain>
    </source>
</reference>
<accession>A0A8H7XML9</accession>
<dbReference type="EMBL" id="JAFIQS010000014">
    <property type="protein sequence ID" value="KAG5163642.1"/>
    <property type="molecule type" value="Genomic_DNA"/>
</dbReference>
<evidence type="ECO:0000313" key="3">
    <source>
        <dbReference type="EMBL" id="KAG5163642.1"/>
    </source>
</evidence>
<feature type="transmembrane region" description="Helical" evidence="2">
    <location>
        <begin position="322"/>
        <end position="341"/>
    </location>
</feature>